<feature type="transmembrane region" description="Helical" evidence="10">
    <location>
        <begin position="23"/>
        <end position="43"/>
    </location>
</feature>
<evidence type="ECO:0000256" key="6">
    <source>
        <dbReference type="ARBA" id="ARBA00022692"/>
    </source>
</evidence>
<dbReference type="EMBL" id="JBHRYF010000001">
    <property type="protein sequence ID" value="MFC3658492.1"/>
    <property type="molecule type" value="Genomic_DNA"/>
</dbReference>
<evidence type="ECO:0000256" key="4">
    <source>
        <dbReference type="ARBA" id="ARBA00022475"/>
    </source>
</evidence>
<keyword evidence="9 10" id="KW-0472">Membrane</keyword>
<dbReference type="RefSeq" id="WP_386705193.1">
    <property type="nucleotide sequence ID" value="NZ_JBHRYF010000001.1"/>
</dbReference>
<comment type="subcellular location">
    <subcellularLocation>
        <location evidence="10">Cell inner membrane</location>
    </subcellularLocation>
    <subcellularLocation>
        <location evidence="2">Cell membrane</location>
        <topology evidence="2">Single-pass membrane protein</topology>
    </subcellularLocation>
</comment>
<reference evidence="12" key="1">
    <citation type="journal article" date="2019" name="Int. J. Syst. Evol. Microbiol.">
        <title>The Global Catalogue of Microorganisms (GCM) 10K type strain sequencing project: providing services to taxonomists for standard genome sequencing and annotation.</title>
        <authorList>
            <consortium name="The Broad Institute Genomics Platform"/>
            <consortium name="The Broad Institute Genome Sequencing Center for Infectious Disease"/>
            <person name="Wu L."/>
            <person name="Ma J."/>
        </authorList>
    </citation>
    <scope>NUCLEOTIDE SEQUENCE [LARGE SCALE GENOMIC DNA]</scope>
    <source>
        <strain evidence="12">KCTC 42211</strain>
    </source>
</reference>
<sequence length="167" mass="17998">MSAPRPTAATAPNTPIKPRARKWPWIVAACLLLGAAGGGLAWWKWQSASAHAVEKKAAPARAAAQYFALEPAFVVNLVDEDSVRYLQADVQLVTRDPETFAAIGANAPAIRNRLLLLFGQQSSAQLGQRSGKERLQEAARTEVRQLLKGEGAPDKIEAVIFTSLVTQ</sequence>
<accession>A0ABV7UQ88</accession>
<keyword evidence="11" id="KW-0282">Flagellum</keyword>
<keyword evidence="6 10" id="KW-0812">Transmembrane</keyword>
<comment type="caution">
    <text evidence="11">The sequence shown here is derived from an EMBL/GenBank/DDBJ whole genome shotgun (WGS) entry which is preliminary data.</text>
</comment>
<dbReference type="InterPro" id="IPR005503">
    <property type="entry name" value="FliL"/>
</dbReference>
<evidence type="ECO:0000256" key="3">
    <source>
        <dbReference type="ARBA" id="ARBA00008281"/>
    </source>
</evidence>
<keyword evidence="11" id="KW-0966">Cell projection</keyword>
<proteinExistence type="inferred from homology"/>
<evidence type="ECO:0000313" key="12">
    <source>
        <dbReference type="Proteomes" id="UP001595724"/>
    </source>
</evidence>
<keyword evidence="4" id="KW-1003">Cell membrane</keyword>
<comment type="function">
    <text evidence="1 10">Controls the rotational direction of flagella during chemotaxis.</text>
</comment>
<evidence type="ECO:0000256" key="2">
    <source>
        <dbReference type="ARBA" id="ARBA00004162"/>
    </source>
</evidence>
<evidence type="ECO:0000256" key="8">
    <source>
        <dbReference type="ARBA" id="ARBA00022989"/>
    </source>
</evidence>
<evidence type="ECO:0000256" key="5">
    <source>
        <dbReference type="ARBA" id="ARBA00022500"/>
    </source>
</evidence>
<dbReference type="Pfam" id="PF03748">
    <property type="entry name" value="FliL"/>
    <property type="match status" value="1"/>
</dbReference>
<dbReference type="Proteomes" id="UP001595724">
    <property type="component" value="Unassembled WGS sequence"/>
</dbReference>
<keyword evidence="11" id="KW-0969">Cilium</keyword>
<evidence type="ECO:0000256" key="9">
    <source>
        <dbReference type="ARBA" id="ARBA00023136"/>
    </source>
</evidence>
<dbReference type="PANTHER" id="PTHR35091">
    <property type="entry name" value="FLAGELLAR PROTEIN FLIL"/>
    <property type="match status" value="1"/>
</dbReference>
<evidence type="ECO:0000256" key="7">
    <source>
        <dbReference type="ARBA" id="ARBA00022779"/>
    </source>
</evidence>
<dbReference type="PANTHER" id="PTHR35091:SF2">
    <property type="entry name" value="FLAGELLAR PROTEIN FLIL"/>
    <property type="match status" value="1"/>
</dbReference>
<evidence type="ECO:0000256" key="1">
    <source>
        <dbReference type="ARBA" id="ARBA00002254"/>
    </source>
</evidence>
<gene>
    <name evidence="11" type="primary">fliL</name>
    <name evidence="11" type="ORF">ACFOM9_00165</name>
</gene>
<keyword evidence="8 10" id="KW-1133">Transmembrane helix</keyword>
<organism evidence="11 12">
    <name type="scientific">Luteimonas notoginsengisoli</name>
    <dbReference type="NCBI Taxonomy" id="1578200"/>
    <lineage>
        <taxon>Bacteria</taxon>
        <taxon>Pseudomonadati</taxon>
        <taxon>Pseudomonadota</taxon>
        <taxon>Gammaproteobacteria</taxon>
        <taxon>Lysobacterales</taxon>
        <taxon>Lysobacteraceae</taxon>
        <taxon>Luteimonas</taxon>
    </lineage>
</organism>
<keyword evidence="10" id="KW-0997">Cell inner membrane</keyword>
<name>A0ABV7UQ88_9GAMM</name>
<keyword evidence="7 10" id="KW-0283">Flagellar rotation</keyword>
<evidence type="ECO:0000256" key="10">
    <source>
        <dbReference type="RuleBase" id="RU364125"/>
    </source>
</evidence>
<keyword evidence="12" id="KW-1185">Reference proteome</keyword>
<protein>
    <recommendedName>
        <fullName evidence="10">Flagellar protein FliL</fullName>
    </recommendedName>
</protein>
<evidence type="ECO:0000313" key="11">
    <source>
        <dbReference type="EMBL" id="MFC3658492.1"/>
    </source>
</evidence>
<keyword evidence="5 10" id="KW-0145">Chemotaxis</keyword>
<comment type="similarity">
    <text evidence="3 10">Belongs to the FliL family.</text>
</comment>